<dbReference type="EMBL" id="MPZM01000012">
    <property type="protein sequence ID" value="PPL16809.1"/>
    <property type="molecule type" value="Genomic_DNA"/>
</dbReference>
<dbReference type="OrthoDB" id="6104125at2"/>
<dbReference type="RefSeq" id="WP_104486205.1">
    <property type="nucleotide sequence ID" value="NZ_BMYB01000002.1"/>
</dbReference>
<dbReference type="Proteomes" id="UP000242231">
    <property type="component" value="Unassembled WGS sequence"/>
</dbReference>
<dbReference type="InterPro" id="IPR019708">
    <property type="entry name" value="Phage_HP1_Orf24"/>
</dbReference>
<keyword evidence="2" id="KW-1185">Reference proteome</keyword>
<name>A0A2P5TMX5_9GAMM</name>
<evidence type="ECO:0000313" key="2">
    <source>
        <dbReference type="Proteomes" id="UP000242231"/>
    </source>
</evidence>
<dbReference type="Pfam" id="PF10772">
    <property type="entry name" value="Phage_HP1_Orf24"/>
    <property type="match status" value="1"/>
</dbReference>
<evidence type="ECO:0000313" key="1">
    <source>
        <dbReference type="EMBL" id="PPL16809.1"/>
    </source>
</evidence>
<gene>
    <name evidence="1" type="ORF">UN63_07760</name>
</gene>
<organism evidence="1 2">
    <name type="scientific">Oceanisphaera arctica</name>
    <dbReference type="NCBI Taxonomy" id="641510"/>
    <lineage>
        <taxon>Bacteria</taxon>
        <taxon>Pseudomonadati</taxon>
        <taxon>Pseudomonadota</taxon>
        <taxon>Gammaproteobacteria</taxon>
        <taxon>Aeromonadales</taxon>
        <taxon>Aeromonadaceae</taxon>
        <taxon>Oceanisphaera</taxon>
    </lineage>
</organism>
<sequence>MSRRISGINFDVELLGAMIHLEKATLTINDSTAVTQTRGITDGFVDGDVTADVEYELDTKNFNLLSQAARSAGSWRGIEPHDVLYYANTGTEELKVEAFGVKLVLSDLLDIDTKGGDKSIHKIKGFITSPDFVRINGVPYLSRDDTRHLIG</sequence>
<proteinExistence type="predicted"/>
<reference evidence="2" key="1">
    <citation type="submission" date="2016-11" db="EMBL/GenBank/DDBJ databases">
        <authorList>
            <person name="Sisinthy S."/>
            <person name="Ara S."/>
            <person name="Gundlapally S.R."/>
        </authorList>
    </citation>
    <scope>NUCLEOTIDE SEQUENCE [LARGE SCALE GENOMIC DNA]</scope>
    <source>
        <strain evidence="2">V1-41</strain>
    </source>
</reference>
<comment type="caution">
    <text evidence="1">The sequence shown here is derived from an EMBL/GenBank/DDBJ whole genome shotgun (WGS) entry which is preliminary data.</text>
</comment>
<dbReference type="AlphaFoldDB" id="A0A2P5TMX5"/>
<protein>
    <submittedName>
        <fullName evidence="1">Phage tail protein</fullName>
    </submittedName>
</protein>
<accession>A0A2P5TMX5</accession>